<evidence type="ECO:0000313" key="1">
    <source>
        <dbReference type="Proteomes" id="UP000887579"/>
    </source>
</evidence>
<dbReference type="Proteomes" id="UP000887579">
    <property type="component" value="Unplaced"/>
</dbReference>
<accession>A0AC34GEE1</accession>
<protein>
    <submittedName>
        <fullName evidence="2">Vacuolar protein sorting-associated protein 13 DH-like domain-containing protein</fullName>
    </submittedName>
</protein>
<sequence>MYNKDLELARPHFSEMVATTQATQQKAFDDDLHISPLMIHLSFSQGGTAADLSTGFGDLFYQHINGAIQGLKEFAEGLCVYSLFGHAVGCAAGAVSRITGTLGKGVAALIFDEEY</sequence>
<name>A0AC34GEE1_9BILA</name>
<evidence type="ECO:0000313" key="2">
    <source>
        <dbReference type="WBParaSite" id="ES5_v2.g27819.t1"/>
    </source>
</evidence>
<proteinExistence type="predicted"/>
<reference evidence="2" key="1">
    <citation type="submission" date="2022-11" db="UniProtKB">
        <authorList>
            <consortium name="WormBaseParasite"/>
        </authorList>
    </citation>
    <scope>IDENTIFICATION</scope>
</reference>
<organism evidence="1 2">
    <name type="scientific">Panagrolaimus sp. ES5</name>
    <dbReference type="NCBI Taxonomy" id="591445"/>
    <lineage>
        <taxon>Eukaryota</taxon>
        <taxon>Metazoa</taxon>
        <taxon>Ecdysozoa</taxon>
        <taxon>Nematoda</taxon>
        <taxon>Chromadorea</taxon>
        <taxon>Rhabditida</taxon>
        <taxon>Tylenchina</taxon>
        <taxon>Panagrolaimomorpha</taxon>
        <taxon>Panagrolaimoidea</taxon>
        <taxon>Panagrolaimidae</taxon>
        <taxon>Panagrolaimus</taxon>
    </lineage>
</organism>
<dbReference type="WBParaSite" id="ES5_v2.g27819.t1">
    <property type="protein sequence ID" value="ES5_v2.g27819.t1"/>
    <property type="gene ID" value="ES5_v2.g27819"/>
</dbReference>